<feature type="non-terminal residue" evidence="8">
    <location>
        <position position="1"/>
    </location>
</feature>
<organism evidence="8 9">
    <name type="scientific">Cajanus cajan</name>
    <name type="common">Pigeon pea</name>
    <name type="synonym">Cajanus indicus</name>
    <dbReference type="NCBI Taxonomy" id="3821"/>
    <lineage>
        <taxon>Eukaryota</taxon>
        <taxon>Viridiplantae</taxon>
        <taxon>Streptophyta</taxon>
        <taxon>Embryophyta</taxon>
        <taxon>Tracheophyta</taxon>
        <taxon>Spermatophyta</taxon>
        <taxon>Magnoliopsida</taxon>
        <taxon>eudicotyledons</taxon>
        <taxon>Gunneridae</taxon>
        <taxon>Pentapetalae</taxon>
        <taxon>rosids</taxon>
        <taxon>fabids</taxon>
        <taxon>Fabales</taxon>
        <taxon>Fabaceae</taxon>
        <taxon>Papilionoideae</taxon>
        <taxon>50 kb inversion clade</taxon>
        <taxon>NPAAA clade</taxon>
        <taxon>indigoferoid/millettioid clade</taxon>
        <taxon>Phaseoleae</taxon>
        <taxon>Cajanus</taxon>
    </lineage>
</organism>
<keyword evidence="5" id="KW-0378">Hydrolase</keyword>
<sequence length="154" mass="16983">PIGLPPFRGIEHQIDFVPGASLPNGPAYRTNPQETKEIEFELECDASRIGIRVVLLQGGHPIAYFSEKLHYVLDLPSKYGVSPSLNISDLSLFTGVVDQEVDSLDLRSNPLQEGWDDGGPSAKGPTTRAMAKRIHEEWASTKEKPIVLFSWAIT</sequence>
<dbReference type="PANTHER" id="PTHR35046">
    <property type="entry name" value="ZINC KNUCKLE (CCHC-TYPE) FAMILY PROTEIN"/>
    <property type="match status" value="1"/>
</dbReference>
<dbReference type="AlphaFoldDB" id="A0A151UFZ6"/>
<dbReference type="GO" id="GO:0004519">
    <property type="term" value="F:endonuclease activity"/>
    <property type="evidence" value="ECO:0007669"/>
    <property type="project" value="UniProtKB-KW"/>
</dbReference>
<keyword evidence="4" id="KW-0255">Endonuclease</keyword>
<keyword evidence="2" id="KW-0548">Nucleotidyltransferase</keyword>
<gene>
    <name evidence="8" type="ORF">KK1_049411</name>
</gene>
<dbReference type="PANTHER" id="PTHR35046:SF9">
    <property type="entry name" value="RNA-DIRECTED DNA POLYMERASE"/>
    <property type="match status" value="1"/>
</dbReference>
<dbReference type="Pfam" id="PF17917">
    <property type="entry name" value="RT_RNaseH"/>
    <property type="match status" value="1"/>
</dbReference>
<keyword evidence="6" id="KW-0695">RNA-directed DNA polymerase</keyword>
<evidence type="ECO:0000256" key="1">
    <source>
        <dbReference type="ARBA" id="ARBA00022679"/>
    </source>
</evidence>
<evidence type="ECO:0000256" key="4">
    <source>
        <dbReference type="ARBA" id="ARBA00022759"/>
    </source>
</evidence>
<feature type="domain" description="Reverse transcriptase RNase H-like" evidence="7">
    <location>
        <begin position="39"/>
        <end position="70"/>
    </location>
</feature>
<comment type="caution">
    <text evidence="8">The sequence shown here is derived from an EMBL/GenBank/DDBJ whole genome shotgun (WGS) entry which is preliminary data.</text>
</comment>
<keyword evidence="9" id="KW-1185">Reference proteome</keyword>
<dbReference type="GO" id="GO:0003964">
    <property type="term" value="F:RNA-directed DNA polymerase activity"/>
    <property type="evidence" value="ECO:0007669"/>
    <property type="project" value="UniProtKB-KW"/>
</dbReference>
<protein>
    <recommendedName>
        <fullName evidence="7">Reverse transcriptase RNase H-like domain-containing protein</fullName>
    </recommendedName>
</protein>
<evidence type="ECO:0000313" key="8">
    <source>
        <dbReference type="EMBL" id="KYP78210.1"/>
    </source>
</evidence>
<evidence type="ECO:0000259" key="7">
    <source>
        <dbReference type="Pfam" id="PF17917"/>
    </source>
</evidence>
<keyword evidence="3" id="KW-0540">Nuclease</keyword>
<evidence type="ECO:0000256" key="5">
    <source>
        <dbReference type="ARBA" id="ARBA00022801"/>
    </source>
</evidence>
<evidence type="ECO:0000256" key="3">
    <source>
        <dbReference type="ARBA" id="ARBA00022722"/>
    </source>
</evidence>
<keyword evidence="1" id="KW-0808">Transferase</keyword>
<dbReference type="GO" id="GO:0016787">
    <property type="term" value="F:hydrolase activity"/>
    <property type="evidence" value="ECO:0007669"/>
    <property type="project" value="UniProtKB-KW"/>
</dbReference>
<proteinExistence type="predicted"/>
<evidence type="ECO:0000256" key="2">
    <source>
        <dbReference type="ARBA" id="ARBA00022695"/>
    </source>
</evidence>
<dbReference type="Proteomes" id="UP000075243">
    <property type="component" value="Unassembled WGS sequence"/>
</dbReference>
<evidence type="ECO:0000313" key="9">
    <source>
        <dbReference type="Proteomes" id="UP000075243"/>
    </source>
</evidence>
<dbReference type="InterPro" id="IPR041373">
    <property type="entry name" value="RT_RNaseH"/>
</dbReference>
<accession>A0A151UFZ6</accession>
<name>A0A151UFZ6_CAJCA</name>
<dbReference type="EMBL" id="AGCT01045436">
    <property type="protein sequence ID" value="KYP78210.1"/>
    <property type="molecule type" value="Genomic_DNA"/>
</dbReference>
<dbReference type="Gramene" id="C.cajan_47464.t">
    <property type="protein sequence ID" value="C.cajan_47464.t"/>
    <property type="gene ID" value="C.cajan_47464"/>
</dbReference>
<evidence type="ECO:0000256" key="6">
    <source>
        <dbReference type="ARBA" id="ARBA00022918"/>
    </source>
</evidence>
<reference evidence="8" key="1">
    <citation type="journal article" date="2012" name="Nat. Biotechnol.">
        <title>Draft genome sequence of pigeonpea (Cajanus cajan), an orphan legume crop of resource-poor farmers.</title>
        <authorList>
            <person name="Varshney R.K."/>
            <person name="Chen W."/>
            <person name="Li Y."/>
            <person name="Bharti A.K."/>
            <person name="Saxena R.K."/>
            <person name="Schlueter J.A."/>
            <person name="Donoghue M.T."/>
            <person name="Azam S."/>
            <person name="Fan G."/>
            <person name="Whaley A.M."/>
            <person name="Farmer A.D."/>
            <person name="Sheridan J."/>
            <person name="Iwata A."/>
            <person name="Tuteja R."/>
            <person name="Penmetsa R.V."/>
            <person name="Wu W."/>
            <person name="Upadhyaya H.D."/>
            <person name="Yang S.P."/>
            <person name="Shah T."/>
            <person name="Saxena K.B."/>
            <person name="Michael T."/>
            <person name="McCombie W.R."/>
            <person name="Yang B."/>
            <person name="Zhang G."/>
            <person name="Yang H."/>
            <person name="Wang J."/>
            <person name="Spillane C."/>
            <person name="Cook D.R."/>
            <person name="May G.D."/>
            <person name="Xu X."/>
            <person name="Jackson S.A."/>
        </authorList>
    </citation>
    <scope>NUCLEOTIDE SEQUENCE [LARGE SCALE GENOMIC DNA]</scope>
</reference>